<evidence type="ECO:0000256" key="1">
    <source>
        <dbReference type="ARBA" id="ARBA00022723"/>
    </source>
</evidence>
<dbReference type="OrthoDB" id="10017393at2759"/>
<dbReference type="InterPro" id="IPR045129">
    <property type="entry name" value="RNF123/RKP/RSPRY1"/>
</dbReference>
<dbReference type="AlphaFoldDB" id="A0A267EUS2"/>
<dbReference type="InterPro" id="IPR013320">
    <property type="entry name" value="ConA-like_dom_sf"/>
</dbReference>
<keyword evidence="3" id="KW-0862">Zinc</keyword>
<dbReference type="InterPro" id="IPR003877">
    <property type="entry name" value="SPRY_dom"/>
</dbReference>
<reference evidence="6 7" key="1">
    <citation type="submission" date="2017-06" db="EMBL/GenBank/DDBJ databases">
        <title>A platform for efficient transgenesis in Macrostomum lignano, a flatworm model organism for stem cell research.</title>
        <authorList>
            <person name="Berezikov E."/>
        </authorList>
    </citation>
    <scope>NUCLEOTIDE SEQUENCE [LARGE SCALE GENOMIC DNA]</scope>
    <source>
        <strain evidence="6">DV1</strain>
        <tissue evidence="6">Whole organism</tissue>
    </source>
</reference>
<dbReference type="GO" id="GO:0051603">
    <property type="term" value="P:proteolysis involved in protein catabolic process"/>
    <property type="evidence" value="ECO:0007669"/>
    <property type="project" value="TreeGrafter"/>
</dbReference>
<dbReference type="SMART" id="SM00184">
    <property type="entry name" value="RING"/>
    <property type="match status" value="1"/>
</dbReference>
<dbReference type="PROSITE" id="PS50089">
    <property type="entry name" value="ZF_RING_2"/>
    <property type="match status" value="1"/>
</dbReference>
<dbReference type="GO" id="GO:0004842">
    <property type="term" value="F:ubiquitin-protein transferase activity"/>
    <property type="evidence" value="ECO:0007669"/>
    <property type="project" value="InterPro"/>
</dbReference>
<keyword evidence="2 4" id="KW-0863">Zinc-finger</keyword>
<accession>A0A267EUS2</accession>
<feature type="domain" description="RING-type" evidence="5">
    <location>
        <begin position="569"/>
        <end position="604"/>
    </location>
</feature>
<dbReference type="SUPFAM" id="SSF49899">
    <property type="entry name" value="Concanavalin A-like lectins/glucanases"/>
    <property type="match status" value="1"/>
</dbReference>
<evidence type="ECO:0000256" key="4">
    <source>
        <dbReference type="PROSITE-ProRule" id="PRU00175"/>
    </source>
</evidence>
<dbReference type="Gene3D" id="3.30.40.10">
    <property type="entry name" value="Zinc/RING finger domain, C3HC4 (zinc finger)"/>
    <property type="match status" value="1"/>
</dbReference>
<dbReference type="Pfam" id="PF13920">
    <property type="entry name" value="zf-C3HC4_3"/>
    <property type="match status" value="1"/>
</dbReference>
<comment type="caution">
    <text evidence="6">The sequence shown here is derived from an EMBL/GenBank/DDBJ whole genome shotgun (WGS) entry which is preliminary data.</text>
</comment>
<evidence type="ECO:0000313" key="7">
    <source>
        <dbReference type="Proteomes" id="UP000215902"/>
    </source>
</evidence>
<dbReference type="STRING" id="282301.A0A267EUS2"/>
<keyword evidence="1" id="KW-0479">Metal-binding</keyword>
<dbReference type="Gene3D" id="2.60.120.920">
    <property type="match status" value="1"/>
</dbReference>
<keyword evidence="7" id="KW-1185">Reference proteome</keyword>
<name>A0A267EUS2_9PLAT</name>
<evidence type="ECO:0000256" key="2">
    <source>
        <dbReference type="ARBA" id="ARBA00022771"/>
    </source>
</evidence>
<dbReference type="GO" id="GO:0008270">
    <property type="term" value="F:zinc ion binding"/>
    <property type="evidence" value="ECO:0007669"/>
    <property type="project" value="UniProtKB-KW"/>
</dbReference>
<dbReference type="InterPro" id="IPR001841">
    <property type="entry name" value="Znf_RING"/>
</dbReference>
<dbReference type="EMBL" id="NIVC01001666">
    <property type="protein sequence ID" value="PAA65293.1"/>
    <property type="molecule type" value="Genomic_DNA"/>
</dbReference>
<dbReference type="Pfam" id="PF00622">
    <property type="entry name" value="SPRY"/>
    <property type="match status" value="1"/>
</dbReference>
<organism evidence="6 7">
    <name type="scientific">Macrostomum lignano</name>
    <dbReference type="NCBI Taxonomy" id="282301"/>
    <lineage>
        <taxon>Eukaryota</taxon>
        <taxon>Metazoa</taxon>
        <taxon>Spiralia</taxon>
        <taxon>Lophotrochozoa</taxon>
        <taxon>Platyhelminthes</taxon>
        <taxon>Rhabditophora</taxon>
        <taxon>Macrostomorpha</taxon>
        <taxon>Macrostomida</taxon>
        <taxon>Macrostomidae</taxon>
        <taxon>Macrostomum</taxon>
    </lineage>
</organism>
<dbReference type="InterPro" id="IPR043136">
    <property type="entry name" value="B30.2/SPRY_sf"/>
</dbReference>
<proteinExistence type="predicted"/>
<evidence type="ECO:0000313" key="6">
    <source>
        <dbReference type="EMBL" id="PAA65293.1"/>
    </source>
</evidence>
<dbReference type="InterPro" id="IPR013083">
    <property type="entry name" value="Znf_RING/FYVE/PHD"/>
</dbReference>
<dbReference type="PANTHER" id="PTHR13363:SF6">
    <property type="entry name" value="RING FINGER AND SPRY DOMAIN-CONTAINING PROTEIN 1"/>
    <property type="match status" value="1"/>
</dbReference>
<gene>
    <name evidence="6" type="ORF">BOX15_Mlig012952g1</name>
</gene>
<sequence>MGNSCITRREDDFALSFLPGDGPHQAVHSIRRISQSRFIVGSGGFDGIPDLMAPYGSRAGSVRQHIRQMLKFVVQNYDNDAKDLQKRNVLFQLHGLSASERPFLLVIDVLLDEVPIDHSLSSSIVAMVICGGCLPTKELLTDFMSLLGLSTPSSETRQKNALTAVAAFAGRLSGALSDWLATDALLAFVHSRLARLCPAAVSEAGLRPYREPSDPGQRAERLQVALAAALLLQTFMHTFCEPERQRLLGRLSNNSDASACRPSFVALLSELEWRFGQSGHGPARQLSCLSTGLLDGYLRPAGRLSAWLAEPAVSSRARVCCLLSPTESTDAVQILPSGLEARSDAPGFETAVAACSVGVGSGNCCRWYFEVTLVTAGVMQIGWASTDTPLLRDEGLGVGDDAASVAIDGCRCCLWHRGRQDKRRYRWRRWRVGDVVGCLLEFSANQQQQQQPQSAGGWAAARFSLNGAWSSAGTAVRLPAIGAAYRPAASLMASQQLRFNFGGSEQPFRYRPPVSASTSAIVTLPMEFAAEASGVSSADRRLLGLPWPLAVRERRFNLTQTASPTAATCIVCVDRPGDVRLMPCGHTGLCRVCSARLSACPLCRVELAGFE</sequence>
<dbReference type="GO" id="GO:0005737">
    <property type="term" value="C:cytoplasm"/>
    <property type="evidence" value="ECO:0007669"/>
    <property type="project" value="TreeGrafter"/>
</dbReference>
<evidence type="ECO:0000259" key="5">
    <source>
        <dbReference type="PROSITE" id="PS50089"/>
    </source>
</evidence>
<dbReference type="PANTHER" id="PTHR13363">
    <property type="entry name" value="RING FINGER AND SRY DOMAIN-CONTAINING"/>
    <property type="match status" value="1"/>
</dbReference>
<dbReference type="SMART" id="SM00449">
    <property type="entry name" value="SPRY"/>
    <property type="match status" value="1"/>
</dbReference>
<dbReference type="Proteomes" id="UP000215902">
    <property type="component" value="Unassembled WGS sequence"/>
</dbReference>
<dbReference type="SUPFAM" id="SSF57850">
    <property type="entry name" value="RING/U-box"/>
    <property type="match status" value="1"/>
</dbReference>
<protein>
    <recommendedName>
        <fullName evidence="5">RING-type domain-containing protein</fullName>
    </recommendedName>
</protein>
<evidence type="ECO:0000256" key="3">
    <source>
        <dbReference type="ARBA" id="ARBA00022833"/>
    </source>
</evidence>